<proteinExistence type="predicted"/>
<gene>
    <name evidence="1" type="ORF">OXU80_04530</name>
</gene>
<organism evidence="1 2">
    <name type="scientific">Antarcticirhabdus aurantiaca</name>
    <dbReference type="NCBI Taxonomy" id="2606717"/>
    <lineage>
        <taxon>Bacteria</taxon>
        <taxon>Pseudomonadati</taxon>
        <taxon>Pseudomonadota</taxon>
        <taxon>Alphaproteobacteria</taxon>
        <taxon>Hyphomicrobiales</taxon>
        <taxon>Aurantimonadaceae</taxon>
        <taxon>Antarcticirhabdus</taxon>
    </lineage>
</organism>
<dbReference type="Proteomes" id="UP001163223">
    <property type="component" value="Chromosome"/>
</dbReference>
<dbReference type="EMBL" id="CP113520">
    <property type="protein sequence ID" value="WAJ29506.1"/>
    <property type="molecule type" value="Genomic_DNA"/>
</dbReference>
<reference evidence="1" key="1">
    <citation type="submission" date="2022-11" db="EMBL/GenBank/DDBJ databases">
        <title>beta-Carotene-producing bacterium, Jeongeuplla avenae sp. nov., alleviates the salt stress of Arabidopsis seedlings.</title>
        <authorList>
            <person name="Jiang L."/>
            <person name="Lee J."/>
        </authorList>
    </citation>
    <scope>NUCLEOTIDE SEQUENCE</scope>
    <source>
        <strain evidence="1">DY_R2A_6</strain>
    </source>
</reference>
<keyword evidence="2" id="KW-1185">Reference proteome</keyword>
<evidence type="ECO:0000313" key="1">
    <source>
        <dbReference type="EMBL" id="WAJ29506.1"/>
    </source>
</evidence>
<name>A0ACD4NRS2_9HYPH</name>
<accession>A0ACD4NRS2</accession>
<protein>
    <submittedName>
        <fullName evidence="1">Uncharacterized protein</fullName>
    </submittedName>
</protein>
<sequence length="108" mass="12126">MTRILAPSAATQKVRAPLEPFGADGLRFGELVELCLRDRVMSYEAHIKLYALTGKLRTDGRFLSQPVGEYLAELGFELRQTCTYAQAARFVRGHMKARKPRSRVPADS</sequence>
<evidence type="ECO:0000313" key="2">
    <source>
        <dbReference type="Proteomes" id="UP001163223"/>
    </source>
</evidence>